<dbReference type="Gene3D" id="6.10.250.1630">
    <property type="match status" value="1"/>
</dbReference>
<dbReference type="PANTHER" id="PTHR46404">
    <property type="entry name" value="DNA POLYMERASE IOTA"/>
    <property type="match status" value="1"/>
</dbReference>
<dbReference type="Proteomes" id="UP000494106">
    <property type="component" value="Unassembled WGS sequence"/>
</dbReference>
<dbReference type="SUPFAM" id="SSF100879">
    <property type="entry name" value="Lesion bypass DNA polymerase (Y-family), little finger domain"/>
    <property type="match status" value="1"/>
</dbReference>
<dbReference type="InterPro" id="IPR017961">
    <property type="entry name" value="DNA_pol_Y-fam_little_finger"/>
</dbReference>
<dbReference type="GO" id="GO:0006281">
    <property type="term" value="P:DNA repair"/>
    <property type="evidence" value="ECO:0007669"/>
    <property type="project" value="InterPro"/>
</dbReference>
<dbReference type="Gene3D" id="3.40.1170.60">
    <property type="match status" value="1"/>
</dbReference>
<evidence type="ECO:0000313" key="5">
    <source>
        <dbReference type="Proteomes" id="UP000494106"/>
    </source>
</evidence>
<dbReference type="AlphaFoldDB" id="A0A8S1AMS2"/>
<dbReference type="InterPro" id="IPR036775">
    <property type="entry name" value="DNA_pol_Y-fam_lit_finger_sf"/>
</dbReference>
<protein>
    <recommendedName>
        <fullName evidence="2">UmuC domain-containing protein</fullName>
    </recommendedName>
</protein>
<dbReference type="InterPro" id="IPR001126">
    <property type="entry name" value="UmuC"/>
</dbReference>
<feature type="compositionally biased region" description="Basic and acidic residues" evidence="1">
    <location>
        <begin position="538"/>
        <end position="548"/>
    </location>
</feature>
<dbReference type="FunFam" id="3.30.1490.100:FF:000003">
    <property type="entry name" value="Polymerase (DNA directed) iota"/>
    <property type="match status" value="1"/>
</dbReference>
<reference evidence="5 6" key="1">
    <citation type="submission" date="2020-04" db="EMBL/GenBank/DDBJ databases">
        <authorList>
            <person name="Wallbank WR R."/>
            <person name="Pardo Diaz C."/>
            <person name="Kozak K."/>
            <person name="Martin S."/>
            <person name="Jiggins C."/>
            <person name="Moest M."/>
            <person name="Warren A I."/>
            <person name="Byers J.R.P. K."/>
            <person name="Montejo-Kovacevich G."/>
            <person name="Yen C E."/>
        </authorList>
    </citation>
    <scope>NUCLEOTIDE SEQUENCE [LARGE SCALE GENOMIC DNA]</scope>
</reference>
<dbReference type="OrthoDB" id="1747274at2759"/>
<dbReference type="Gene3D" id="3.30.1490.100">
    <property type="entry name" value="DNA polymerase, Y-family, little finger domain"/>
    <property type="match status" value="1"/>
</dbReference>
<organism evidence="3 5">
    <name type="scientific">Arctia plantaginis</name>
    <name type="common">Wood tiger moth</name>
    <name type="synonym">Phalaena plantaginis</name>
    <dbReference type="NCBI Taxonomy" id="874455"/>
    <lineage>
        <taxon>Eukaryota</taxon>
        <taxon>Metazoa</taxon>
        <taxon>Ecdysozoa</taxon>
        <taxon>Arthropoda</taxon>
        <taxon>Hexapoda</taxon>
        <taxon>Insecta</taxon>
        <taxon>Pterygota</taxon>
        <taxon>Neoptera</taxon>
        <taxon>Endopterygota</taxon>
        <taxon>Lepidoptera</taxon>
        <taxon>Glossata</taxon>
        <taxon>Ditrysia</taxon>
        <taxon>Noctuoidea</taxon>
        <taxon>Erebidae</taxon>
        <taxon>Arctiinae</taxon>
        <taxon>Arctia</taxon>
    </lineage>
</organism>
<dbReference type="GO" id="GO:0019985">
    <property type="term" value="P:translesion synthesis"/>
    <property type="evidence" value="ECO:0007669"/>
    <property type="project" value="TreeGrafter"/>
</dbReference>
<dbReference type="InterPro" id="IPR043128">
    <property type="entry name" value="Rev_trsase/Diguanyl_cyclase"/>
</dbReference>
<feature type="region of interest" description="Disordered" evidence="1">
    <location>
        <begin position="514"/>
        <end position="548"/>
    </location>
</feature>
<feature type="compositionally biased region" description="Low complexity" evidence="1">
    <location>
        <begin position="578"/>
        <end position="589"/>
    </location>
</feature>
<accession>A0A8S1AMS2</accession>
<gene>
    <name evidence="3" type="ORF">APLA_LOCUS10830</name>
    <name evidence="4" type="ORF">APLA_LOCUS12482</name>
</gene>
<evidence type="ECO:0000313" key="3">
    <source>
        <dbReference type="EMBL" id="CAB3246330.1"/>
    </source>
</evidence>
<dbReference type="EMBL" id="CADEBD010000344">
    <property type="protein sequence ID" value="CAB3248694.1"/>
    <property type="molecule type" value="Genomic_DNA"/>
</dbReference>
<sequence>MDDRNMESGCSHYNDVESDHSKCIIHVDIDCFYAQVEMVRNPELRSVPLGIQQKNIIVTSNYEARKYGVQKCMLVTDAFKVCPNLKLVNGEDLHNYRTASNKVFVVLQSWKCPVEKLGMDENFIDVTNLVQEKLKTTNNTNVNLAGQTYKEPSMDCPCGCHTRLRISSQIASEMRKKIYDDLSFTTCAGIAHNKLLAKLICPYNKPNNQTTIYPEHGTSFMSTLQSVRSIPSIGPKMTETLISQNIITVSDLQEVSVDVLKKHFSSDMAVRLKGLSLGEDNTPVKQTGKPQSIGLEDSFKIVSVKSEVEDKFSALLQRLLVLVREDGRIPVSLRVTLRKKDAKRLSSHRESRQSQVSPSIFILSNGSLTVTEAGQQKLMNIIMRLFNKLIDLSKPFHLTLVGLAFTKFQERMTGRGSIVNYLMNDISVQSVLNLQNECDTSATSMDYSAVSPSSSTTTDLSDAEVEPSPKKPKKVTWIAKRRCLSKEEVASPSKLKVGELRLNSKELEKVSELRLNSRDRSLTPRASPAKDNMSDTSDNMKECEERNCDDCPSYVDKEVFSALPDEMQKELKAMWKNPSGSGVPRSSPRTTNKPKPNTIMKYFVPHK</sequence>
<dbReference type="SUPFAM" id="SSF56672">
    <property type="entry name" value="DNA/RNA polymerases"/>
    <property type="match status" value="1"/>
</dbReference>
<evidence type="ECO:0000313" key="4">
    <source>
        <dbReference type="EMBL" id="CAB3248694.1"/>
    </source>
</evidence>
<feature type="domain" description="UmuC" evidence="2">
    <location>
        <begin position="24"/>
        <end position="234"/>
    </location>
</feature>
<evidence type="ECO:0000259" key="2">
    <source>
        <dbReference type="PROSITE" id="PS50173"/>
    </source>
</evidence>
<comment type="caution">
    <text evidence="3">The sequence shown here is derived from an EMBL/GenBank/DDBJ whole genome shotgun (WGS) entry which is preliminary data.</text>
</comment>
<dbReference type="FunFam" id="3.40.1170.60:FF:000006">
    <property type="entry name" value="DNA polymerase iota"/>
    <property type="match status" value="1"/>
</dbReference>
<name>A0A8S1AMS2_ARCPL</name>
<evidence type="ECO:0000256" key="1">
    <source>
        <dbReference type="SAM" id="MobiDB-lite"/>
    </source>
</evidence>
<dbReference type="PIRSF" id="PIRSF036603">
    <property type="entry name" value="DPol_eta"/>
    <property type="match status" value="1"/>
</dbReference>
<feature type="region of interest" description="Disordered" evidence="1">
    <location>
        <begin position="575"/>
        <end position="607"/>
    </location>
</feature>
<evidence type="ECO:0000313" key="6">
    <source>
        <dbReference type="Proteomes" id="UP000494256"/>
    </source>
</evidence>
<keyword evidence="5" id="KW-1185">Reference proteome</keyword>
<dbReference type="EMBL" id="CADEBC010000525">
    <property type="protein sequence ID" value="CAB3246330.1"/>
    <property type="molecule type" value="Genomic_DNA"/>
</dbReference>
<dbReference type="GO" id="GO:0003684">
    <property type="term" value="F:damaged DNA binding"/>
    <property type="evidence" value="ECO:0007669"/>
    <property type="project" value="InterPro"/>
</dbReference>
<dbReference type="Pfam" id="PF00817">
    <property type="entry name" value="IMS"/>
    <property type="match status" value="1"/>
</dbReference>
<proteinExistence type="predicted"/>
<dbReference type="PANTHER" id="PTHR46404:SF1">
    <property type="entry name" value="DNA POLYMERASE IOTA"/>
    <property type="match status" value="1"/>
</dbReference>
<dbReference type="Gene3D" id="3.30.70.270">
    <property type="match status" value="1"/>
</dbReference>
<feature type="region of interest" description="Disordered" evidence="1">
    <location>
        <begin position="444"/>
        <end position="471"/>
    </location>
</feature>
<dbReference type="Gene3D" id="1.10.150.20">
    <property type="entry name" value="5' to 3' exonuclease, C-terminal subdomain"/>
    <property type="match status" value="1"/>
</dbReference>
<dbReference type="PROSITE" id="PS50173">
    <property type="entry name" value="UMUC"/>
    <property type="match status" value="1"/>
</dbReference>
<dbReference type="Proteomes" id="UP000494256">
    <property type="component" value="Unassembled WGS sequence"/>
</dbReference>
<dbReference type="InterPro" id="IPR043502">
    <property type="entry name" value="DNA/RNA_pol_sf"/>
</dbReference>
<dbReference type="Pfam" id="PF11799">
    <property type="entry name" value="IMS_C"/>
    <property type="match status" value="1"/>
</dbReference>
<dbReference type="GO" id="GO:0003887">
    <property type="term" value="F:DNA-directed DNA polymerase activity"/>
    <property type="evidence" value="ECO:0007669"/>
    <property type="project" value="TreeGrafter"/>
</dbReference>